<dbReference type="KEGG" id="mtm:MYCTH_98907"/>
<dbReference type="HOGENOM" id="CLU_550931_0_0_1"/>
<accession>G2Q2R3</accession>
<keyword evidence="3" id="KW-0805">Transcription regulation</keyword>
<dbReference type="AlphaFoldDB" id="G2Q2R3"/>
<evidence type="ECO:0000256" key="3">
    <source>
        <dbReference type="ARBA" id="ARBA00023015"/>
    </source>
</evidence>
<name>G2Q2R3_THET4</name>
<evidence type="ECO:0000256" key="1">
    <source>
        <dbReference type="ARBA" id="ARBA00022723"/>
    </source>
</evidence>
<dbReference type="OrthoDB" id="40579at2759"/>
<organism evidence="9 10">
    <name type="scientific">Thermothelomyces thermophilus (strain ATCC 42464 / BCRC 31852 / DSM 1799)</name>
    <name type="common">Sporotrichum thermophile</name>
    <dbReference type="NCBI Taxonomy" id="573729"/>
    <lineage>
        <taxon>Eukaryota</taxon>
        <taxon>Fungi</taxon>
        <taxon>Dikarya</taxon>
        <taxon>Ascomycota</taxon>
        <taxon>Pezizomycotina</taxon>
        <taxon>Sordariomycetes</taxon>
        <taxon>Sordariomycetidae</taxon>
        <taxon>Sordariales</taxon>
        <taxon>Chaetomiaceae</taxon>
        <taxon>Thermothelomyces</taxon>
    </lineage>
</organism>
<evidence type="ECO:0000256" key="7">
    <source>
        <dbReference type="SAM" id="MobiDB-lite"/>
    </source>
</evidence>
<dbReference type="eggNOG" id="KOG1721">
    <property type="taxonomic scope" value="Eukaryota"/>
</dbReference>
<dbReference type="GO" id="GO:0000981">
    <property type="term" value="F:DNA-binding transcription factor activity, RNA polymerase II-specific"/>
    <property type="evidence" value="ECO:0007669"/>
    <property type="project" value="InterPro"/>
</dbReference>
<dbReference type="CDD" id="cd00067">
    <property type="entry name" value="GAL4"/>
    <property type="match status" value="1"/>
</dbReference>
<evidence type="ECO:0000256" key="4">
    <source>
        <dbReference type="ARBA" id="ARBA00023163"/>
    </source>
</evidence>
<dbReference type="InterPro" id="IPR013087">
    <property type="entry name" value="Znf_C2H2_type"/>
</dbReference>
<dbReference type="GO" id="GO:0008270">
    <property type="term" value="F:zinc ion binding"/>
    <property type="evidence" value="ECO:0007669"/>
    <property type="project" value="UniProtKB-KW"/>
</dbReference>
<keyword evidence="4" id="KW-0804">Transcription</keyword>
<evidence type="ECO:0000256" key="6">
    <source>
        <dbReference type="PROSITE-ProRule" id="PRU00042"/>
    </source>
</evidence>
<feature type="region of interest" description="Disordered" evidence="7">
    <location>
        <begin position="1"/>
        <end position="69"/>
    </location>
</feature>
<dbReference type="PANTHER" id="PTHR47660">
    <property type="entry name" value="TRANSCRIPTION FACTOR WITH C2H2 AND ZN(2)-CYS(6) DNA BINDING DOMAIN (EUROFUNG)-RELATED-RELATED"/>
    <property type="match status" value="1"/>
</dbReference>
<dbReference type="RefSeq" id="XP_003658727.1">
    <property type="nucleotide sequence ID" value="XM_003658679.1"/>
</dbReference>
<dbReference type="GeneID" id="11512793"/>
<dbReference type="STRING" id="573729.G2Q2R3"/>
<protein>
    <recommendedName>
        <fullName evidence="8">C2H2-type domain-containing protein</fullName>
    </recommendedName>
</protein>
<gene>
    <name evidence="9" type="ORF">MYCTH_98907</name>
</gene>
<proteinExistence type="predicted"/>
<dbReference type="Proteomes" id="UP000007322">
    <property type="component" value="Chromosome 1"/>
</dbReference>
<feature type="compositionally biased region" description="Polar residues" evidence="7">
    <location>
        <begin position="13"/>
        <end position="57"/>
    </location>
</feature>
<dbReference type="PANTHER" id="PTHR47660:SF2">
    <property type="entry name" value="TRANSCRIPTION FACTOR WITH C2H2 AND ZN(2)-CYS(6) DNA BINDING DOMAIN (EUROFUNG)"/>
    <property type="match status" value="1"/>
</dbReference>
<keyword evidence="1" id="KW-0479">Metal-binding</keyword>
<evidence type="ECO:0000259" key="8">
    <source>
        <dbReference type="PROSITE" id="PS50157"/>
    </source>
</evidence>
<sequence length="501" mass="54221">MASPIGYLIHPDPSSQPQKPASQTLPGITSAHSPLAVTSSPASASRFPTTSLASSVPEQRGARNLPGDHNRTQPLYQCADCLRQVCSKAFARADLLKRHRANHQDGNGSKRRRINSDPSASRVGQACTACAKARVKCTRCKNRGLACEIPVSEDAAAYMAHLSANRVGHTESTPESCCSVSSSLGQAEDPIPVGSTSFPYVQSASPEDGKDGTGTPAYAAYDKGAEFHTVGAPSGPTSQSNFGSIRSHPGGDLQYVGQEEAARAQFPDFLRDVLYDQSLGSPIKSSESQGPMLDFYDDVNLDFNEFDFNMLNYWIPDPPSDMSTQVANPEDPVGMTEMRSTLAKIWTESPWRWTPGTTDSRFTEQPNLPLPFADANSTKIHENRAAGRRVAKEALRPSCRDKILAIVLSTCRETSMANRVASSFPATDTIDSWINIFLAAHMCQVSSWIHYGSFSLNSQWPEWLAVAAASGAVLTAVPAFRRFGLALQEAIRTAIPERVSH</sequence>
<dbReference type="VEuPathDB" id="FungiDB:MYCTH_98907"/>
<dbReference type="OMA" id="CDDLEIC"/>
<keyword evidence="2" id="KW-0862">Zinc</keyword>
<dbReference type="PROSITE" id="PS50157">
    <property type="entry name" value="ZINC_FINGER_C2H2_2"/>
    <property type="match status" value="1"/>
</dbReference>
<dbReference type="PROSITE" id="PS00028">
    <property type="entry name" value="ZINC_FINGER_C2H2_1"/>
    <property type="match status" value="1"/>
</dbReference>
<feature type="domain" description="C2H2-type" evidence="8">
    <location>
        <begin position="76"/>
        <end position="108"/>
    </location>
</feature>
<keyword evidence="6" id="KW-0863">Zinc-finger</keyword>
<evidence type="ECO:0000313" key="9">
    <source>
        <dbReference type="EMBL" id="AEO53482.1"/>
    </source>
</evidence>
<evidence type="ECO:0000256" key="2">
    <source>
        <dbReference type="ARBA" id="ARBA00022833"/>
    </source>
</evidence>
<evidence type="ECO:0000313" key="10">
    <source>
        <dbReference type="Proteomes" id="UP000007322"/>
    </source>
</evidence>
<evidence type="ECO:0000256" key="5">
    <source>
        <dbReference type="ARBA" id="ARBA00023242"/>
    </source>
</evidence>
<reference evidence="9 10" key="1">
    <citation type="journal article" date="2011" name="Nat. Biotechnol.">
        <title>Comparative genomic analysis of the thermophilic biomass-degrading fungi Myceliophthora thermophila and Thielavia terrestris.</title>
        <authorList>
            <person name="Berka R.M."/>
            <person name="Grigoriev I.V."/>
            <person name="Otillar R."/>
            <person name="Salamov A."/>
            <person name="Grimwood J."/>
            <person name="Reid I."/>
            <person name="Ishmael N."/>
            <person name="John T."/>
            <person name="Darmond C."/>
            <person name="Moisan M.-C."/>
            <person name="Henrissat B."/>
            <person name="Coutinho P.M."/>
            <person name="Lombard V."/>
            <person name="Natvig D.O."/>
            <person name="Lindquist E."/>
            <person name="Schmutz J."/>
            <person name="Lucas S."/>
            <person name="Harris P."/>
            <person name="Powlowski J."/>
            <person name="Bellemare A."/>
            <person name="Taylor D."/>
            <person name="Butler G."/>
            <person name="de Vries R.P."/>
            <person name="Allijn I.E."/>
            <person name="van den Brink J."/>
            <person name="Ushinsky S."/>
            <person name="Storms R."/>
            <person name="Powell A.J."/>
            <person name="Paulsen I.T."/>
            <person name="Elbourne L.D.H."/>
            <person name="Baker S.E."/>
            <person name="Magnuson J."/>
            <person name="LaBoissiere S."/>
            <person name="Clutterbuck A.J."/>
            <person name="Martinez D."/>
            <person name="Wogulis M."/>
            <person name="de Leon A.L."/>
            <person name="Rey M.W."/>
            <person name="Tsang A."/>
        </authorList>
    </citation>
    <scope>NUCLEOTIDE SEQUENCE [LARGE SCALE GENOMIC DNA]</scope>
    <source>
        <strain evidence="10">ATCC 42464 / BCRC 31852 / DSM 1799</strain>
    </source>
</reference>
<dbReference type="InterPro" id="IPR001138">
    <property type="entry name" value="Zn2Cys6_DnaBD"/>
</dbReference>
<keyword evidence="10" id="KW-1185">Reference proteome</keyword>
<dbReference type="EMBL" id="CP003002">
    <property type="protein sequence ID" value="AEO53482.1"/>
    <property type="molecule type" value="Genomic_DNA"/>
</dbReference>
<keyword evidence="5" id="KW-0539">Nucleus</keyword>
<dbReference type="InParanoid" id="G2Q2R3"/>